<evidence type="ECO:0000313" key="1">
    <source>
        <dbReference type="EMBL" id="CAG7785960.1"/>
    </source>
</evidence>
<name>A0A8J2KFV5_9HEXA</name>
<keyword evidence="2" id="KW-1185">Reference proteome</keyword>
<comment type="caution">
    <text evidence="1">The sequence shown here is derived from an EMBL/GenBank/DDBJ whole genome shotgun (WGS) entry which is preliminary data.</text>
</comment>
<accession>A0A8J2KFV5</accession>
<dbReference type="Proteomes" id="UP000708208">
    <property type="component" value="Unassembled WGS sequence"/>
</dbReference>
<evidence type="ECO:0000313" key="2">
    <source>
        <dbReference type="Proteomes" id="UP000708208"/>
    </source>
</evidence>
<dbReference type="AlphaFoldDB" id="A0A8J2KFV5"/>
<sequence length="175" mass="19900">MSIQIVSTEEGRDIRIVEKEPEVMGPVVISASPGTTLVEVLEKVYEQRRDEIVTEDLGITTPLMVLKDMASEYGVGVEMKTFEIHVPQTLPGPNTIIQRVTIRVGHFEVSEVGVRQFEFCLRSRDRSLSRSRVIPDGDPFCCCLMFWADMAFQFEFVPSLRSSRTVVRLSRLLVY</sequence>
<organism evidence="1 2">
    <name type="scientific">Allacma fusca</name>
    <dbReference type="NCBI Taxonomy" id="39272"/>
    <lineage>
        <taxon>Eukaryota</taxon>
        <taxon>Metazoa</taxon>
        <taxon>Ecdysozoa</taxon>
        <taxon>Arthropoda</taxon>
        <taxon>Hexapoda</taxon>
        <taxon>Collembola</taxon>
        <taxon>Symphypleona</taxon>
        <taxon>Sminthuridae</taxon>
        <taxon>Allacma</taxon>
    </lineage>
</organism>
<protein>
    <submittedName>
        <fullName evidence="1">Uncharacterized protein</fullName>
    </submittedName>
</protein>
<gene>
    <name evidence="1" type="ORF">AFUS01_LOCUS24554</name>
</gene>
<reference evidence="1" key="1">
    <citation type="submission" date="2021-06" db="EMBL/GenBank/DDBJ databases">
        <authorList>
            <person name="Hodson N. C."/>
            <person name="Mongue J. A."/>
            <person name="Jaron S. K."/>
        </authorList>
    </citation>
    <scope>NUCLEOTIDE SEQUENCE</scope>
</reference>
<proteinExistence type="predicted"/>
<dbReference type="EMBL" id="CAJVCH010308299">
    <property type="protein sequence ID" value="CAG7785960.1"/>
    <property type="molecule type" value="Genomic_DNA"/>
</dbReference>